<feature type="region of interest" description="Disordered" evidence="1">
    <location>
        <begin position="1"/>
        <end position="112"/>
    </location>
</feature>
<protein>
    <submittedName>
        <fullName evidence="2">Uncharacterized protein</fullName>
    </submittedName>
</protein>
<comment type="caution">
    <text evidence="2">The sequence shown here is derived from an EMBL/GenBank/DDBJ whole genome shotgun (WGS) entry which is preliminary data.</text>
</comment>
<organism evidence="2 4">
    <name type="scientific">Purpureocillium lilacinum</name>
    <name type="common">Paecilomyces lilacinus</name>
    <dbReference type="NCBI Taxonomy" id="33203"/>
    <lineage>
        <taxon>Eukaryota</taxon>
        <taxon>Fungi</taxon>
        <taxon>Dikarya</taxon>
        <taxon>Ascomycota</taxon>
        <taxon>Pezizomycotina</taxon>
        <taxon>Sordariomycetes</taxon>
        <taxon>Hypocreomycetidae</taxon>
        <taxon>Hypocreales</taxon>
        <taxon>Ophiocordycipitaceae</taxon>
        <taxon>Purpureocillium</taxon>
    </lineage>
</organism>
<feature type="compositionally biased region" description="Basic and acidic residues" evidence="1">
    <location>
        <begin position="84"/>
        <end position="97"/>
    </location>
</feature>
<evidence type="ECO:0000313" key="3">
    <source>
        <dbReference type="EMBL" id="OAQ94207.1"/>
    </source>
</evidence>
<reference evidence="2 4" key="1">
    <citation type="submission" date="2016-01" db="EMBL/GenBank/DDBJ databases">
        <title>Biosynthesis of antibiotic leucinostatins and their inhibition on Phytophthora in bio-control Purpureocillium lilacinum.</title>
        <authorList>
            <person name="Wang G."/>
            <person name="Liu Z."/>
            <person name="Lin R."/>
            <person name="Li E."/>
            <person name="Mao Z."/>
            <person name="Ling J."/>
            <person name="Yin W."/>
            <person name="Xie B."/>
        </authorList>
    </citation>
    <scope>NUCLEOTIDE SEQUENCE [LARGE SCALE GENOMIC DNA]</scope>
    <source>
        <strain evidence="2">PLBJ-1</strain>
        <strain evidence="3">PLFJ-1</strain>
    </source>
</reference>
<dbReference type="Proteomes" id="UP000078340">
    <property type="component" value="Unassembled WGS sequence"/>
</dbReference>
<evidence type="ECO:0000313" key="2">
    <source>
        <dbReference type="EMBL" id="OAQ86246.1"/>
    </source>
</evidence>
<evidence type="ECO:0000313" key="4">
    <source>
        <dbReference type="Proteomes" id="UP000078240"/>
    </source>
</evidence>
<evidence type="ECO:0000256" key="1">
    <source>
        <dbReference type="SAM" id="MobiDB-lite"/>
    </source>
</evidence>
<proteinExistence type="predicted"/>
<dbReference type="AlphaFoldDB" id="A0A179H7R0"/>
<dbReference type="EMBL" id="LSBI01000001">
    <property type="protein sequence ID" value="OAQ94207.1"/>
    <property type="molecule type" value="Genomic_DNA"/>
</dbReference>
<gene>
    <name evidence="2" type="ORF">VFPBJ_00286</name>
    <name evidence="3" type="ORF">VFPFJ_00316</name>
</gene>
<dbReference type="EMBL" id="LSBH01000001">
    <property type="protein sequence ID" value="OAQ86246.1"/>
    <property type="molecule type" value="Genomic_DNA"/>
</dbReference>
<sequence length="174" mass="18046">MGMGGRLVGPVNLERAPVQPSCLCQPASPARHQERQGPGRGIGLGEARQTQRVVGGGGGRGPWVVGFRRADGGRAGGNAAAQKDAGRHPKSPLEARRGAATADQPSPAQRPLSHVRWLVPQPSLTTTRPTDRLMQASPATDLAVAEPGFGTRQGPGVALRRDAHTGLGRVVVDS</sequence>
<dbReference type="Proteomes" id="UP000078240">
    <property type="component" value="Unassembled WGS sequence"/>
</dbReference>
<name>A0A179H7R0_PURLI</name>
<accession>A0A179H7R0</accession>